<comment type="caution">
    <text evidence="2">The sequence shown here is derived from an EMBL/GenBank/DDBJ whole genome shotgun (WGS) entry which is preliminary data.</text>
</comment>
<proteinExistence type="predicted"/>
<evidence type="ECO:0000256" key="1">
    <source>
        <dbReference type="SAM" id="MobiDB-lite"/>
    </source>
</evidence>
<evidence type="ECO:0000313" key="2">
    <source>
        <dbReference type="EMBL" id="PJA45456.1"/>
    </source>
</evidence>
<feature type="region of interest" description="Disordered" evidence="1">
    <location>
        <begin position="1"/>
        <end position="26"/>
    </location>
</feature>
<sequence>MSRDQLSHPEGAAEFQKPQKKEVGQEYHEGLPVVSLEDYKRLYNTDIREAGVDSAATFDFQGYVRVSQDGVEKLVYQDVLATNGIQRAGDHDGIHVGIDGIRDYSDLMGHWTMQDASEVGEYDVYITVPKALQQEQQIICYGDRCISLDEYREFYLMDGDETSDVYESQADKGWIVMRLDLEPKQDPLARKKVELVSMAIVKYLEEGSPIPELNELVYGLVSRLNEVTHEAQLVPSNFLEG</sequence>
<organism evidence="2 3">
    <name type="scientific">Candidatus Uhrbacteria bacterium CG_4_9_14_3_um_filter_50_9</name>
    <dbReference type="NCBI Taxonomy" id="1975035"/>
    <lineage>
        <taxon>Bacteria</taxon>
        <taxon>Candidatus Uhriibacteriota</taxon>
    </lineage>
</organism>
<gene>
    <name evidence="2" type="ORF">CO174_03050</name>
</gene>
<evidence type="ECO:0000313" key="3">
    <source>
        <dbReference type="Proteomes" id="UP000229385"/>
    </source>
</evidence>
<dbReference type="Proteomes" id="UP000229385">
    <property type="component" value="Unassembled WGS sequence"/>
</dbReference>
<name>A0A2M7XCM3_9BACT</name>
<accession>A0A2M7XCM3</accession>
<dbReference type="AlphaFoldDB" id="A0A2M7XCM3"/>
<feature type="compositionally biased region" description="Basic and acidic residues" evidence="1">
    <location>
        <begin position="17"/>
        <end position="26"/>
    </location>
</feature>
<protein>
    <submittedName>
        <fullName evidence="2">Uncharacterized protein</fullName>
    </submittedName>
</protein>
<reference evidence="3" key="1">
    <citation type="submission" date="2017-09" db="EMBL/GenBank/DDBJ databases">
        <title>Depth-based differentiation of microbial function through sediment-hosted aquifers and enrichment of novel symbionts in the deep terrestrial subsurface.</title>
        <authorList>
            <person name="Probst A.J."/>
            <person name="Ladd B."/>
            <person name="Jarett J.K."/>
            <person name="Geller-Mcgrath D.E."/>
            <person name="Sieber C.M.K."/>
            <person name="Emerson J.B."/>
            <person name="Anantharaman K."/>
            <person name="Thomas B.C."/>
            <person name="Malmstrom R."/>
            <person name="Stieglmeier M."/>
            <person name="Klingl A."/>
            <person name="Woyke T."/>
            <person name="Ryan C.M."/>
            <person name="Banfield J.F."/>
        </authorList>
    </citation>
    <scope>NUCLEOTIDE SEQUENCE [LARGE SCALE GENOMIC DNA]</scope>
</reference>
<dbReference type="EMBL" id="PFWU01000036">
    <property type="protein sequence ID" value="PJA45456.1"/>
    <property type="molecule type" value="Genomic_DNA"/>
</dbReference>